<gene>
    <name evidence="12" type="ORF">POCULU_LOCUS5365</name>
</gene>
<evidence type="ECO:0000313" key="13">
    <source>
        <dbReference type="Proteomes" id="UP000789572"/>
    </source>
</evidence>
<dbReference type="Proteomes" id="UP000789572">
    <property type="component" value="Unassembled WGS sequence"/>
</dbReference>
<evidence type="ECO:0000256" key="4">
    <source>
        <dbReference type="ARBA" id="ARBA00022692"/>
    </source>
</evidence>
<dbReference type="OrthoDB" id="1076608at2759"/>
<dbReference type="Pfam" id="PF14703">
    <property type="entry name" value="PHM7_cyt"/>
    <property type="match status" value="1"/>
</dbReference>
<dbReference type="GO" id="GO:0005886">
    <property type="term" value="C:plasma membrane"/>
    <property type="evidence" value="ECO:0007669"/>
    <property type="project" value="TreeGrafter"/>
</dbReference>
<keyword evidence="4 7" id="KW-0812">Transmembrane</keyword>
<name>A0A9N9BAE5_9GLOM</name>
<feature type="domain" description="10TM putative phosphate transporter extracellular tail" evidence="9">
    <location>
        <begin position="692"/>
        <end position="772"/>
    </location>
</feature>
<feature type="transmembrane region" description="Helical" evidence="7">
    <location>
        <begin position="142"/>
        <end position="161"/>
    </location>
</feature>
<dbReference type="InterPro" id="IPR003864">
    <property type="entry name" value="CSC1/OSCA1-like_7TM"/>
</dbReference>
<feature type="transmembrane region" description="Helical" evidence="7">
    <location>
        <begin position="460"/>
        <end position="485"/>
    </location>
</feature>
<feature type="transmembrane region" description="Helical" evidence="7">
    <location>
        <begin position="366"/>
        <end position="392"/>
    </location>
</feature>
<dbReference type="PANTHER" id="PTHR13018">
    <property type="entry name" value="PROBABLE MEMBRANE PROTEIN DUF221-RELATED"/>
    <property type="match status" value="1"/>
</dbReference>
<reference evidence="12" key="1">
    <citation type="submission" date="2021-06" db="EMBL/GenBank/DDBJ databases">
        <authorList>
            <person name="Kallberg Y."/>
            <person name="Tangrot J."/>
            <person name="Rosling A."/>
        </authorList>
    </citation>
    <scope>NUCLEOTIDE SEQUENCE</scope>
    <source>
        <strain evidence="12">IA702</strain>
    </source>
</reference>
<dbReference type="PANTHER" id="PTHR13018:SF139">
    <property type="entry name" value="PHOSPHATE METABOLISM PROTEIN 7"/>
    <property type="match status" value="1"/>
</dbReference>
<dbReference type="Pfam" id="PF13967">
    <property type="entry name" value="RSN1_TM"/>
    <property type="match status" value="1"/>
</dbReference>
<accession>A0A9N9BAE5</accession>
<feature type="domain" description="CSC1/OSCA1-like cytosolic" evidence="11">
    <location>
        <begin position="187"/>
        <end position="353"/>
    </location>
</feature>
<feature type="transmembrane region" description="Helical" evidence="7">
    <location>
        <begin position="15"/>
        <end position="35"/>
    </location>
</feature>
<dbReference type="InterPro" id="IPR027815">
    <property type="entry name" value="CSC1/OSCA1-like_cyt"/>
</dbReference>
<dbReference type="InterPro" id="IPR022257">
    <property type="entry name" value="PHM7_ext"/>
</dbReference>
<dbReference type="InterPro" id="IPR045122">
    <property type="entry name" value="Csc1-like"/>
</dbReference>
<protein>
    <submittedName>
        <fullName evidence="12">3953_t:CDS:1</fullName>
    </submittedName>
</protein>
<dbReference type="GO" id="GO:0005227">
    <property type="term" value="F:calcium-activated cation channel activity"/>
    <property type="evidence" value="ECO:0007669"/>
    <property type="project" value="InterPro"/>
</dbReference>
<evidence type="ECO:0000313" key="12">
    <source>
        <dbReference type="EMBL" id="CAG8558006.1"/>
    </source>
</evidence>
<feature type="transmembrane region" description="Helical" evidence="7">
    <location>
        <begin position="615"/>
        <end position="636"/>
    </location>
</feature>
<evidence type="ECO:0000256" key="5">
    <source>
        <dbReference type="ARBA" id="ARBA00022989"/>
    </source>
</evidence>
<keyword evidence="13" id="KW-1185">Reference proteome</keyword>
<feature type="domain" description="CSC1/OSCA1-like N-terminal transmembrane" evidence="10">
    <location>
        <begin position="17"/>
        <end position="163"/>
    </location>
</feature>
<evidence type="ECO:0000256" key="1">
    <source>
        <dbReference type="ARBA" id="ARBA00004141"/>
    </source>
</evidence>
<comment type="similarity">
    <text evidence="2">Belongs to the CSC1 (TC 1.A.17) family.</text>
</comment>
<evidence type="ECO:0000259" key="10">
    <source>
        <dbReference type="Pfam" id="PF13967"/>
    </source>
</evidence>
<evidence type="ECO:0000256" key="3">
    <source>
        <dbReference type="ARBA" id="ARBA00022448"/>
    </source>
</evidence>
<sequence length="780" mass="87435">MSAADQQTNVDSSTATFVSAVVFNGGITIGLYLAFSIIRSWNKRIFEPKTYLVDERKRSPPPGRFFGWVISVLTTSQKDIINRAGLEAYLFLRFFKMCTSLFTFFSVVGVGVLVPLNKYGKGGLKGLDQWSIGNVAGETKKLWAHLAVGYLIIITTIIVLFREYKTFIRLRHEYYLRPQHAKSAIATTILVVGIPPELYDADHLKQMFDVFPGGVKKIWLNRNPQHIPKYIKEREQLVNKLETSALYVISEYYRLRKAGKLSEEESGIIPEKLRPTHRKFIGVGSSVDSLETYRKEILKLNTKIDKMQKESCHYPPMNSAFIQFNTQLGAQLASSATIPRLKEITPDNIVWDNLNMTYFQKLRRRVVVTAIVTAMILLWAIPVATVTTISQLDRLQKQFPFLNFVNKLPPSVVGIIQGVLPAAALAVLLALVPIILRFLSKQEGIVTYSGITASVQAKYFFFLVVNVLLVTTFSSGVSSALPALLKNPTSAVDILGRQLPLASAFFISYVLLSLSGAALRVTQLGPLVVYWIVRKFLVKTPRRIYEVETTLGSMDWGTALPPHVLIACIGFVYSTVAPIILPIVALYFFLYYISYAYLFLYVLDQPEQATGEAYSTAMYEMFTGMIIFGLTMGGLLLLKQAFIQGALMIFLAICTVGILLIMKSFFKHNPSVEFLPVDLAGLVDTKRNKVLVRAVHNEQIEEYVEGHTEHVDDDAYTHPAFAARQPIIWLPQDREGIARIEANECQKDGLPVSTEGALFNESGRVVVEKGPPETRPYTYV</sequence>
<keyword evidence="6 7" id="KW-0472">Membrane</keyword>
<dbReference type="Pfam" id="PF12621">
    <property type="entry name" value="PHM7_ext"/>
    <property type="match status" value="1"/>
</dbReference>
<feature type="domain" description="CSC1/OSCA1-like 7TM region" evidence="8">
    <location>
        <begin position="364"/>
        <end position="636"/>
    </location>
</feature>
<dbReference type="AlphaFoldDB" id="A0A9N9BAE5"/>
<evidence type="ECO:0000259" key="9">
    <source>
        <dbReference type="Pfam" id="PF12621"/>
    </source>
</evidence>
<evidence type="ECO:0000259" key="11">
    <source>
        <dbReference type="Pfam" id="PF14703"/>
    </source>
</evidence>
<comment type="subcellular location">
    <subcellularLocation>
        <location evidence="1">Membrane</location>
        <topology evidence="1">Multi-pass membrane protein</topology>
    </subcellularLocation>
</comment>
<feature type="transmembrane region" description="Helical" evidence="7">
    <location>
        <begin position="579"/>
        <end position="603"/>
    </location>
</feature>
<evidence type="ECO:0000259" key="8">
    <source>
        <dbReference type="Pfam" id="PF02714"/>
    </source>
</evidence>
<feature type="transmembrane region" description="Helical" evidence="7">
    <location>
        <begin position="90"/>
        <end position="114"/>
    </location>
</feature>
<feature type="transmembrane region" description="Helical" evidence="7">
    <location>
        <begin position="642"/>
        <end position="662"/>
    </location>
</feature>
<evidence type="ECO:0000256" key="6">
    <source>
        <dbReference type="ARBA" id="ARBA00023136"/>
    </source>
</evidence>
<keyword evidence="3" id="KW-0813">Transport</keyword>
<evidence type="ECO:0000256" key="2">
    <source>
        <dbReference type="ARBA" id="ARBA00007779"/>
    </source>
</evidence>
<dbReference type="Pfam" id="PF02714">
    <property type="entry name" value="RSN1_7TM"/>
    <property type="match status" value="1"/>
</dbReference>
<keyword evidence="5 7" id="KW-1133">Transmembrane helix</keyword>
<feature type="transmembrane region" description="Helical" evidence="7">
    <location>
        <begin position="412"/>
        <end position="439"/>
    </location>
</feature>
<proteinExistence type="inferred from homology"/>
<organism evidence="12 13">
    <name type="scientific">Paraglomus occultum</name>
    <dbReference type="NCBI Taxonomy" id="144539"/>
    <lineage>
        <taxon>Eukaryota</taxon>
        <taxon>Fungi</taxon>
        <taxon>Fungi incertae sedis</taxon>
        <taxon>Mucoromycota</taxon>
        <taxon>Glomeromycotina</taxon>
        <taxon>Glomeromycetes</taxon>
        <taxon>Paraglomerales</taxon>
        <taxon>Paraglomeraceae</taxon>
        <taxon>Paraglomus</taxon>
    </lineage>
</organism>
<feature type="transmembrane region" description="Helical" evidence="7">
    <location>
        <begin position="505"/>
        <end position="533"/>
    </location>
</feature>
<evidence type="ECO:0000256" key="7">
    <source>
        <dbReference type="SAM" id="Phobius"/>
    </source>
</evidence>
<dbReference type="EMBL" id="CAJVPJ010000811">
    <property type="protein sequence ID" value="CAG8558006.1"/>
    <property type="molecule type" value="Genomic_DNA"/>
</dbReference>
<comment type="caution">
    <text evidence="12">The sequence shown here is derived from an EMBL/GenBank/DDBJ whole genome shotgun (WGS) entry which is preliminary data.</text>
</comment>
<dbReference type="InterPro" id="IPR032880">
    <property type="entry name" value="CSC1/OSCA1-like_N"/>
</dbReference>